<dbReference type="OrthoDB" id="5863648at2759"/>
<proteinExistence type="predicted"/>
<reference evidence="3" key="2">
    <citation type="submission" date="2019-09" db="UniProtKB">
        <authorList>
            <consortium name="WormBaseParasite"/>
        </authorList>
    </citation>
    <scope>IDENTIFICATION</scope>
</reference>
<dbReference type="Proteomes" id="UP000050761">
    <property type="component" value="Unassembled WGS sequence"/>
</dbReference>
<evidence type="ECO:0000313" key="2">
    <source>
        <dbReference type="Proteomes" id="UP000050761"/>
    </source>
</evidence>
<dbReference type="WBParaSite" id="HPBE_0002232801-mRNA-1">
    <property type="protein sequence ID" value="HPBE_0002232801-mRNA-1"/>
    <property type="gene ID" value="HPBE_0002232801"/>
</dbReference>
<sequence length="85" mass="9620">MVLEPPLEEDERRTYTKTQQQAIRRAKAVLDAEIAKVDKALEQYSCAADSLDHDVSSIEEILQKVTSNVEAATTHWTGHMPLQLR</sequence>
<dbReference type="AlphaFoldDB" id="A0A183GI83"/>
<accession>A0A183GI83</accession>
<organism evidence="2 3">
    <name type="scientific">Heligmosomoides polygyrus</name>
    <name type="common">Parasitic roundworm</name>
    <dbReference type="NCBI Taxonomy" id="6339"/>
    <lineage>
        <taxon>Eukaryota</taxon>
        <taxon>Metazoa</taxon>
        <taxon>Ecdysozoa</taxon>
        <taxon>Nematoda</taxon>
        <taxon>Chromadorea</taxon>
        <taxon>Rhabditida</taxon>
        <taxon>Rhabditina</taxon>
        <taxon>Rhabditomorpha</taxon>
        <taxon>Strongyloidea</taxon>
        <taxon>Heligmosomidae</taxon>
        <taxon>Heligmosomoides</taxon>
    </lineage>
</organism>
<reference evidence="1 2" key="1">
    <citation type="submission" date="2018-11" db="EMBL/GenBank/DDBJ databases">
        <authorList>
            <consortium name="Pathogen Informatics"/>
        </authorList>
    </citation>
    <scope>NUCLEOTIDE SEQUENCE [LARGE SCALE GENOMIC DNA]</scope>
</reference>
<accession>A0A3P8CH60</accession>
<evidence type="ECO:0000313" key="3">
    <source>
        <dbReference type="WBParaSite" id="HPBE_0002232801-mRNA-1"/>
    </source>
</evidence>
<protein>
    <submittedName>
        <fullName evidence="3">t-SNARE coiled-coil homology domain-containing protein</fullName>
    </submittedName>
</protein>
<evidence type="ECO:0000313" key="1">
    <source>
        <dbReference type="EMBL" id="VDP31901.1"/>
    </source>
</evidence>
<keyword evidence="2" id="KW-1185">Reference proteome</keyword>
<dbReference type="EMBL" id="UZAH01033884">
    <property type="protein sequence ID" value="VDP31901.1"/>
    <property type="molecule type" value="Genomic_DNA"/>
</dbReference>
<gene>
    <name evidence="1" type="ORF">HPBE_LOCUS22327</name>
</gene>
<name>A0A183GI83_HELPZ</name>